<dbReference type="InterPro" id="IPR013249">
    <property type="entry name" value="RNA_pol_sigma70_r4_t2"/>
</dbReference>
<dbReference type="InterPro" id="IPR036388">
    <property type="entry name" value="WH-like_DNA-bd_sf"/>
</dbReference>
<comment type="caution">
    <text evidence="2">The sequence shown here is derived from an EMBL/GenBank/DDBJ whole genome shotgun (WGS) entry which is preliminary data.</text>
</comment>
<organism evidence="2 3">
    <name type="scientific">Faecalibacterium langellae</name>
    <dbReference type="NCBI Taxonomy" id="3435293"/>
    <lineage>
        <taxon>Bacteria</taxon>
        <taxon>Bacillati</taxon>
        <taxon>Bacillota</taxon>
        <taxon>Clostridia</taxon>
        <taxon>Eubacteriales</taxon>
        <taxon>Oscillospiraceae</taxon>
        <taxon>Faecalibacterium</taxon>
    </lineage>
</organism>
<evidence type="ECO:0000313" key="2">
    <source>
        <dbReference type="EMBL" id="PDX58093.1"/>
    </source>
</evidence>
<evidence type="ECO:0000313" key="3">
    <source>
        <dbReference type="Proteomes" id="UP000220752"/>
    </source>
</evidence>
<dbReference type="EMBL" id="NMTQ01000035">
    <property type="protein sequence ID" value="PDX58093.1"/>
    <property type="molecule type" value="Genomic_DNA"/>
</dbReference>
<dbReference type="Gene3D" id="1.10.10.10">
    <property type="entry name" value="Winged helix-like DNA-binding domain superfamily/Winged helix DNA-binding domain"/>
    <property type="match status" value="1"/>
</dbReference>
<accession>A0A2A6Z9P9</accession>
<sequence length="175" mass="20292">MGLLRVMLARSHSPVSLPAAFVSVTRQPTTETEVNMAIINLRDYYPFYTSDCFMEVSEEVAEMFKEFDRKEAAYRLRTYRHKAYYSLDRDDGLEHEAVFVALSPHELYERKVTMQELHAAIASLPDKQAKRIYAHFILGMTKQDIARAEGVHEKVVRVAIERGLRRLEKILKISL</sequence>
<evidence type="ECO:0000259" key="1">
    <source>
        <dbReference type="Pfam" id="PF08281"/>
    </source>
</evidence>
<dbReference type="AlphaFoldDB" id="A0A2A6Z9P9"/>
<dbReference type="GO" id="GO:0006352">
    <property type="term" value="P:DNA-templated transcription initiation"/>
    <property type="evidence" value="ECO:0007669"/>
    <property type="project" value="InterPro"/>
</dbReference>
<dbReference type="InterPro" id="IPR013324">
    <property type="entry name" value="RNA_pol_sigma_r3/r4-like"/>
</dbReference>
<dbReference type="SUPFAM" id="SSF88659">
    <property type="entry name" value="Sigma3 and sigma4 domains of RNA polymerase sigma factors"/>
    <property type="match status" value="1"/>
</dbReference>
<keyword evidence="3" id="KW-1185">Reference proteome</keyword>
<proteinExistence type="predicted"/>
<feature type="domain" description="RNA polymerase sigma factor 70 region 4 type 2" evidence="1">
    <location>
        <begin position="115"/>
        <end position="167"/>
    </location>
</feature>
<dbReference type="Pfam" id="PF08281">
    <property type="entry name" value="Sigma70_r4_2"/>
    <property type="match status" value="1"/>
</dbReference>
<reference evidence="2 3" key="1">
    <citation type="journal article" date="2017" name="Front. Microbiol.">
        <title>New Insights into the Diversity of the Genus Faecalibacterium.</title>
        <authorList>
            <person name="Benevides L."/>
            <person name="Burman S."/>
            <person name="Martin R."/>
            <person name="Robert V."/>
            <person name="Thomas M."/>
            <person name="Miquel S."/>
            <person name="Chain F."/>
            <person name="Sokol H."/>
            <person name="Bermudez-Humaran L.G."/>
            <person name="Morrison M."/>
            <person name="Langella P."/>
            <person name="Azevedo V.A."/>
            <person name="Chatel J.M."/>
            <person name="Soares S."/>
        </authorList>
    </citation>
    <scope>NUCLEOTIDE SEQUENCE [LARGE SCALE GENOMIC DNA]</scope>
    <source>
        <strain evidence="3">CNCM I-4540</strain>
    </source>
</reference>
<dbReference type="Proteomes" id="UP000220752">
    <property type="component" value="Unassembled WGS sequence"/>
</dbReference>
<dbReference type="GO" id="GO:0016987">
    <property type="term" value="F:sigma factor activity"/>
    <property type="evidence" value="ECO:0007669"/>
    <property type="project" value="InterPro"/>
</dbReference>
<name>A0A2A6Z9P9_9FIRM</name>
<protein>
    <submittedName>
        <fullName evidence="2">Sigma-70 family RNA polymerase sigma factor</fullName>
    </submittedName>
</protein>
<dbReference type="GO" id="GO:0003677">
    <property type="term" value="F:DNA binding"/>
    <property type="evidence" value="ECO:0007669"/>
    <property type="project" value="InterPro"/>
</dbReference>
<gene>
    <name evidence="2" type="ORF">CGS46_10700</name>
</gene>